<feature type="compositionally biased region" description="Basic and acidic residues" evidence="10">
    <location>
        <begin position="534"/>
        <end position="550"/>
    </location>
</feature>
<feature type="active site" description="Proton acceptor; for glutaminase activity" evidence="7">
    <location>
        <position position="44"/>
    </location>
</feature>
<keyword evidence="5 7" id="KW-0067">ATP-binding</keyword>
<gene>
    <name evidence="7 12" type="primary">nadE</name>
    <name evidence="12" type="ORF">Lrub_0651</name>
</gene>
<dbReference type="InterPro" id="IPR022310">
    <property type="entry name" value="NAD/GMP_synthase"/>
</dbReference>
<feature type="region of interest" description="Disordered" evidence="10">
    <location>
        <begin position="529"/>
        <end position="550"/>
    </location>
</feature>
<evidence type="ECO:0000313" key="12">
    <source>
        <dbReference type="EMBL" id="KTD49552.1"/>
    </source>
</evidence>
<feature type="binding site" evidence="7">
    <location>
        <position position="174"/>
    </location>
    <ligand>
        <name>L-glutamine</name>
        <dbReference type="ChEBI" id="CHEBI:58359"/>
    </ligand>
</feature>
<organism evidence="12 13">
    <name type="scientific">Legionella rubrilucens</name>
    <dbReference type="NCBI Taxonomy" id="458"/>
    <lineage>
        <taxon>Bacteria</taxon>
        <taxon>Pseudomonadati</taxon>
        <taxon>Pseudomonadota</taxon>
        <taxon>Gammaproteobacteria</taxon>
        <taxon>Legionellales</taxon>
        <taxon>Legionellaceae</taxon>
        <taxon>Legionella</taxon>
    </lineage>
</organism>
<dbReference type="Pfam" id="PF00795">
    <property type="entry name" value="CN_hydrolase"/>
    <property type="match status" value="1"/>
</dbReference>
<dbReference type="GO" id="GO:0005737">
    <property type="term" value="C:cytoplasm"/>
    <property type="evidence" value="ECO:0007669"/>
    <property type="project" value="InterPro"/>
</dbReference>
<dbReference type="GO" id="GO:0009435">
    <property type="term" value="P:NAD+ biosynthetic process"/>
    <property type="evidence" value="ECO:0007669"/>
    <property type="project" value="UniProtKB-UniRule"/>
</dbReference>
<keyword evidence="4 7" id="KW-0547">Nucleotide-binding</keyword>
<dbReference type="GO" id="GO:0003952">
    <property type="term" value="F:NAD+ synthase (glutamine-hydrolyzing) activity"/>
    <property type="evidence" value="ECO:0007669"/>
    <property type="project" value="UniProtKB-UniRule"/>
</dbReference>
<comment type="function">
    <text evidence="7">Catalyzes the ATP-dependent amidation of deamido-NAD to form NAD. Uses L-glutamine as a nitrogen source.</text>
</comment>
<feature type="binding site" evidence="7">
    <location>
        <position position="395"/>
    </location>
    <ligand>
        <name>deamido-NAD(+)</name>
        <dbReference type="ChEBI" id="CHEBI:58437"/>
        <note>ligand shared between two neighboring subunits</note>
    </ligand>
</feature>
<dbReference type="OrthoDB" id="9760188at2"/>
<evidence type="ECO:0000256" key="5">
    <source>
        <dbReference type="ARBA" id="ARBA00022840"/>
    </source>
</evidence>
<dbReference type="PROSITE" id="PS50263">
    <property type="entry name" value="CN_HYDROLASE"/>
    <property type="match status" value="1"/>
</dbReference>
<feature type="binding site" evidence="7">
    <location>
        <position position="117"/>
    </location>
    <ligand>
        <name>L-glutamine</name>
        <dbReference type="ChEBI" id="CHEBI:58359"/>
    </ligand>
</feature>
<dbReference type="STRING" id="458.Lrub_0651"/>
<reference evidence="12 13" key="1">
    <citation type="submission" date="2015-11" db="EMBL/GenBank/DDBJ databases">
        <title>Genomic analysis of 38 Legionella species identifies large and diverse effector repertoires.</title>
        <authorList>
            <person name="Burstein D."/>
            <person name="Amaro F."/>
            <person name="Zusman T."/>
            <person name="Lifshitz Z."/>
            <person name="Cohen O."/>
            <person name="Gilbert J.A."/>
            <person name="Pupko T."/>
            <person name="Shuman H.A."/>
            <person name="Segal G."/>
        </authorList>
    </citation>
    <scope>NUCLEOTIDE SEQUENCE [LARGE SCALE GENOMIC DNA]</scope>
    <source>
        <strain evidence="12 13">WA-270A-C2</strain>
    </source>
</reference>
<accession>A0A0W0XYK6</accession>
<dbReference type="Gene3D" id="3.60.110.10">
    <property type="entry name" value="Carbon-nitrogen hydrolase"/>
    <property type="match status" value="1"/>
</dbReference>
<evidence type="ECO:0000259" key="11">
    <source>
        <dbReference type="PROSITE" id="PS50263"/>
    </source>
</evidence>
<feature type="active site" description="Nucleophile; for glutaminase activity" evidence="7">
    <location>
        <position position="148"/>
    </location>
</feature>
<dbReference type="CDD" id="cd00553">
    <property type="entry name" value="NAD_synthase"/>
    <property type="match status" value="1"/>
</dbReference>
<sequence length="550" mass="60711">MNKTLDILLAQVNMTVGAIHANAETISTIVQAKQSSHDVLLFPELALTGYPPEDLLLRPEFHRQVEEALQGLAKQVGDCHVILGHPLFENDRCYNAASVLHRGQIIARYRKQKLPNYGVFDERRYFTPGPETACILTINGYKLGLCICEDLWQTGPVEALLAEGADGLLCLNASPFDYEKYERRVELLSSYARQGLAVFYVNLIGGQDELLFDGQSLAFDNKGNLCARLPAFKETTQSVSFNKDQVTGPMEPLMDPTALLYEALVCAVRDYVNKNRFPGVLLGLSGGIDSALTLAIAADALGSSRVHAVLMPSRYTADMSVADAQRQLQAMQVSGTVIPIEPAFQSLLSILAPSFEGLPTDTTEENLQARIRGMLLMALSNKTGNMVLVTSNKSETAVGYATLYGDMAGGFAVLKDVLKTRVYELAAYRNSLSAIIPQRVITRAPSAELAPNQTDQDSLPDYATLDAIIQDYMENNLDAETIIHKGFDPAIVHRVIQLIQRNEYKRRQAAPGPKVSPRAFGREWRYPITNGYEQRPEQNRFEKARFTSSG</sequence>
<dbReference type="CDD" id="cd07570">
    <property type="entry name" value="GAT_Gln-NAD-synth"/>
    <property type="match status" value="1"/>
</dbReference>
<evidence type="ECO:0000256" key="6">
    <source>
        <dbReference type="ARBA" id="ARBA00023027"/>
    </source>
</evidence>
<keyword evidence="3 7" id="KW-0436">Ligase</keyword>
<feature type="binding site" evidence="7">
    <location>
        <begin position="283"/>
        <end position="290"/>
    </location>
    <ligand>
        <name>ATP</name>
        <dbReference type="ChEBI" id="CHEBI:30616"/>
    </ligand>
</feature>
<dbReference type="InterPro" id="IPR003694">
    <property type="entry name" value="NAD_synthase"/>
</dbReference>
<dbReference type="InterPro" id="IPR014729">
    <property type="entry name" value="Rossmann-like_a/b/a_fold"/>
</dbReference>
<dbReference type="GO" id="GO:0004359">
    <property type="term" value="F:glutaminase activity"/>
    <property type="evidence" value="ECO:0007669"/>
    <property type="project" value="InterPro"/>
</dbReference>
<comment type="pathway">
    <text evidence="1 7 8">Cofactor biosynthesis; NAD(+) biosynthesis; NAD(+) from deamido-NAD(+) (L-Gln route): step 1/1.</text>
</comment>
<proteinExistence type="inferred from homology"/>
<comment type="caution">
    <text evidence="7">Lacks conserved residue(s) required for the propagation of feature annotation.</text>
</comment>
<dbReference type="PANTHER" id="PTHR23090">
    <property type="entry name" value="NH 3 /GLUTAMINE-DEPENDENT NAD + SYNTHETASE"/>
    <property type="match status" value="1"/>
</dbReference>
<dbReference type="HAMAP" id="MF_02090">
    <property type="entry name" value="NadE_glutamine_dep"/>
    <property type="match status" value="1"/>
</dbReference>
<dbReference type="GO" id="GO:0008795">
    <property type="term" value="F:NAD+ synthase activity"/>
    <property type="evidence" value="ECO:0007669"/>
    <property type="project" value="UniProtKB-UniRule"/>
</dbReference>
<dbReference type="Gene3D" id="3.40.50.620">
    <property type="entry name" value="HUPs"/>
    <property type="match status" value="1"/>
</dbReference>
<dbReference type="PANTHER" id="PTHR23090:SF9">
    <property type="entry name" value="GLUTAMINE-DEPENDENT NAD(+) SYNTHETASE"/>
    <property type="match status" value="1"/>
</dbReference>
<comment type="similarity">
    <text evidence="9">Belongs to the NAD synthetase family.</text>
</comment>
<dbReference type="SUPFAM" id="SSF56317">
    <property type="entry name" value="Carbon-nitrogen hydrolase"/>
    <property type="match status" value="1"/>
</dbReference>
<dbReference type="PIRSF" id="PIRSF006630">
    <property type="entry name" value="NADS_GAT"/>
    <property type="match status" value="1"/>
</dbReference>
<dbReference type="InterPro" id="IPR003010">
    <property type="entry name" value="C-N_Hydrolase"/>
</dbReference>
<dbReference type="InterPro" id="IPR014445">
    <property type="entry name" value="Gln-dep_NAD_synthase"/>
</dbReference>
<comment type="caution">
    <text evidence="12">The sequence shown here is derived from an EMBL/GenBank/DDBJ whole genome shotgun (WGS) entry which is preliminary data.</text>
</comment>
<feature type="binding site" evidence="7">
    <location>
        <position position="366"/>
    </location>
    <ligand>
        <name>deamido-NAD(+)</name>
        <dbReference type="ChEBI" id="CHEBI:58437"/>
        <note>ligand shared between two neighboring subunits</note>
    </ligand>
</feature>
<dbReference type="RefSeq" id="WP_058530768.1">
    <property type="nucleotide sequence ID" value="NZ_CAAAIN010000011.1"/>
</dbReference>
<dbReference type="UniPathway" id="UPA00253">
    <property type="reaction ID" value="UER00334"/>
</dbReference>
<dbReference type="Pfam" id="PF02540">
    <property type="entry name" value="NAD_synthase"/>
    <property type="match status" value="1"/>
</dbReference>
<evidence type="ECO:0000256" key="7">
    <source>
        <dbReference type="HAMAP-Rule" id="MF_02090"/>
    </source>
</evidence>
<dbReference type="Proteomes" id="UP000054608">
    <property type="component" value="Unassembled WGS sequence"/>
</dbReference>
<keyword evidence="13" id="KW-1185">Reference proteome</keyword>
<dbReference type="NCBIfam" id="TIGR00552">
    <property type="entry name" value="nadE"/>
    <property type="match status" value="1"/>
</dbReference>
<dbReference type="InterPro" id="IPR036526">
    <property type="entry name" value="C-N_Hydrolase_sf"/>
</dbReference>
<name>A0A0W0XYK6_9GAMM</name>
<evidence type="ECO:0000256" key="10">
    <source>
        <dbReference type="SAM" id="MobiDB-lite"/>
    </source>
</evidence>
<evidence type="ECO:0000256" key="8">
    <source>
        <dbReference type="PIRNR" id="PIRNR006630"/>
    </source>
</evidence>
<evidence type="ECO:0000256" key="4">
    <source>
        <dbReference type="ARBA" id="ARBA00022741"/>
    </source>
</evidence>
<keyword evidence="6 7" id="KW-0520">NAD</keyword>
<dbReference type="SUPFAM" id="SSF52402">
    <property type="entry name" value="Adenine nucleotide alpha hydrolases-like"/>
    <property type="match status" value="1"/>
</dbReference>
<evidence type="ECO:0000256" key="1">
    <source>
        <dbReference type="ARBA" id="ARBA00005188"/>
    </source>
</evidence>
<dbReference type="NCBIfam" id="NF010588">
    <property type="entry name" value="PRK13981.1"/>
    <property type="match status" value="1"/>
</dbReference>
<feature type="binding site" evidence="7">
    <location>
        <position position="505"/>
    </location>
    <ligand>
        <name>deamido-NAD(+)</name>
        <dbReference type="ChEBI" id="CHEBI:58437"/>
        <note>ligand shared between two neighboring subunits</note>
    </ligand>
</feature>
<evidence type="ECO:0000313" key="13">
    <source>
        <dbReference type="Proteomes" id="UP000054608"/>
    </source>
</evidence>
<comment type="similarity">
    <text evidence="2 7 8">In the C-terminal section; belongs to the NAD synthetase family.</text>
</comment>
<dbReference type="GO" id="GO:0005524">
    <property type="term" value="F:ATP binding"/>
    <property type="evidence" value="ECO:0007669"/>
    <property type="project" value="UniProtKB-UniRule"/>
</dbReference>
<feature type="binding site" evidence="7">
    <location>
        <position position="180"/>
    </location>
    <ligand>
        <name>L-glutamine</name>
        <dbReference type="ChEBI" id="CHEBI:58359"/>
    </ligand>
</feature>
<feature type="active site" description="For glutaminase activity" evidence="7">
    <location>
        <position position="111"/>
    </location>
</feature>
<dbReference type="EC" id="6.3.5.1" evidence="7 8"/>
<evidence type="ECO:0000256" key="9">
    <source>
        <dbReference type="RuleBase" id="RU003811"/>
    </source>
</evidence>
<evidence type="ECO:0000256" key="2">
    <source>
        <dbReference type="ARBA" id="ARBA00007145"/>
    </source>
</evidence>
<dbReference type="AlphaFoldDB" id="A0A0W0XYK6"/>
<feature type="binding site" evidence="7">
    <location>
        <position position="390"/>
    </location>
    <ligand>
        <name>ATP</name>
        <dbReference type="ChEBI" id="CHEBI:30616"/>
    </ligand>
</feature>
<dbReference type="FunFam" id="3.40.50.620:FF:000106">
    <property type="entry name" value="Glutamine-dependent NAD(+) synthetase"/>
    <property type="match status" value="1"/>
</dbReference>
<dbReference type="EMBL" id="LNYT01000006">
    <property type="protein sequence ID" value="KTD49552.1"/>
    <property type="molecule type" value="Genomic_DNA"/>
</dbReference>
<feature type="domain" description="CN hydrolase" evidence="11">
    <location>
        <begin position="1"/>
        <end position="243"/>
    </location>
</feature>
<comment type="catalytic activity">
    <reaction evidence="7 8">
        <text>deamido-NAD(+) + L-glutamine + ATP + H2O = L-glutamate + AMP + diphosphate + NAD(+) + H(+)</text>
        <dbReference type="Rhea" id="RHEA:24384"/>
        <dbReference type="ChEBI" id="CHEBI:15377"/>
        <dbReference type="ChEBI" id="CHEBI:15378"/>
        <dbReference type="ChEBI" id="CHEBI:29985"/>
        <dbReference type="ChEBI" id="CHEBI:30616"/>
        <dbReference type="ChEBI" id="CHEBI:33019"/>
        <dbReference type="ChEBI" id="CHEBI:57540"/>
        <dbReference type="ChEBI" id="CHEBI:58359"/>
        <dbReference type="ChEBI" id="CHEBI:58437"/>
        <dbReference type="ChEBI" id="CHEBI:456215"/>
        <dbReference type="EC" id="6.3.5.1"/>
    </reaction>
</comment>
<evidence type="ECO:0000256" key="3">
    <source>
        <dbReference type="ARBA" id="ARBA00022598"/>
    </source>
</evidence>
<dbReference type="PATRIC" id="fig|458.5.peg.676"/>
<protein>
    <recommendedName>
        <fullName evidence="7 8">Glutamine-dependent NAD(+) synthetase</fullName>
        <ecNumber evidence="7 8">6.3.5.1</ecNumber>
    </recommendedName>
    <alternativeName>
        <fullName evidence="7 8">NAD(+) synthase [glutamine-hydrolyzing]</fullName>
    </alternativeName>
</protein>